<keyword evidence="1" id="KW-0812">Transmembrane</keyword>
<feature type="transmembrane region" description="Helical" evidence="1">
    <location>
        <begin position="28"/>
        <end position="45"/>
    </location>
</feature>
<dbReference type="Proteomes" id="UP000332933">
    <property type="component" value="Unassembled WGS sequence"/>
</dbReference>
<dbReference type="EMBL" id="CAADRA010006502">
    <property type="protein sequence ID" value="VFT95972.1"/>
    <property type="molecule type" value="Genomic_DNA"/>
</dbReference>
<evidence type="ECO:0000313" key="2">
    <source>
        <dbReference type="EMBL" id="KAF0689273.1"/>
    </source>
</evidence>
<accession>A0A485LDJ8</accession>
<name>A0A485LDJ8_9STRA</name>
<dbReference type="OrthoDB" id="412182at2759"/>
<dbReference type="PANTHER" id="PTHR43667:SF2">
    <property type="entry name" value="FATTY ACID C-METHYL TRANSFERASE"/>
    <property type="match status" value="1"/>
</dbReference>
<dbReference type="AlphaFoldDB" id="A0A485LDJ8"/>
<dbReference type="InterPro" id="IPR029063">
    <property type="entry name" value="SAM-dependent_MTases_sf"/>
</dbReference>
<dbReference type="InterPro" id="IPR050723">
    <property type="entry name" value="CFA/CMAS"/>
</dbReference>
<reference evidence="3 4" key="1">
    <citation type="submission" date="2019-03" db="EMBL/GenBank/DDBJ databases">
        <authorList>
            <person name="Gaulin E."/>
            <person name="Dumas B."/>
        </authorList>
    </citation>
    <scope>NUCLEOTIDE SEQUENCE [LARGE SCALE GENOMIC DNA]</scope>
    <source>
        <strain evidence="3">CBS 568.67</strain>
    </source>
</reference>
<keyword evidence="1" id="KW-0472">Membrane</keyword>
<dbReference type="SUPFAM" id="SSF53335">
    <property type="entry name" value="S-adenosyl-L-methionine-dependent methyltransferases"/>
    <property type="match status" value="1"/>
</dbReference>
<evidence type="ECO:0000313" key="4">
    <source>
        <dbReference type="Proteomes" id="UP000332933"/>
    </source>
</evidence>
<proteinExistence type="predicted"/>
<dbReference type="PANTHER" id="PTHR43667">
    <property type="entry name" value="CYCLOPROPANE-FATTY-ACYL-PHOSPHOLIPID SYNTHASE"/>
    <property type="match status" value="1"/>
</dbReference>
<organism evidence="3 4">
    <name type="scientific">Aphanomyces stellatus</name>
    <dbReference type="NCBI Taxonomy" id="120398"/>
    <lineage>
        <taxon>Eukaryota</taxon>
        <taxon>Sar</taxon>
        <taxon>Stramenopiles</taxon>
        <taxon>Oomycota</taxon>
        <taxon>Saprolegniomycetes</taxon>
        <taxon>Saprolegniales</taxon>
        <taxon>Verrucalvaceae</taxon>
        <taxon>Aphanomyces</taxon>
    </lineage>
</organism>
<sequence length="590" mass="65531">MLACSYAADTLWVLGAAAAAFRQDSTALGMLTSSGVAFMITWFSLRTYDRHAFTSLLHAEWGVWSASSVLGICSRLVDAAIHVVLPCLMLCWHLRHVRLWMSLAGMAAVEVLHRLRQMHLPFHRYLFYQFTPPRSHHFWDAASHLELMLHGSIPVFCWIAQQQRFLLYYCTIGIGGLAISIQLLRSFLLPTIRAAAADIMSRLLLQGHIRTIADPPPAATGASAAVDVVVHDPHFWLDWMSDGLVAIGESYVSGQWSLHPDSPLSLDVLLFRLLNLPVEARREMYQSWSARLVSLATRVFHYPSSAASHIVGPATDQFEVGPAFRRSYLGTYMYLGFGLWVDPSPATHVDAAELEDAQARTMRMIAQKLDLKPGNLVLDLNLQSGGGVGCFLAHTYRVQVISIVDTHQQSVVATALARQHNIHSHIQFLALDGHALVDVLAALPTGFDAITASRLLETTKDVAGALAILHAKVRGRMVLDFVATPTRANTHAWSNKYIHPPQTPMVAISYATVRSLMTGAGWVVVEAQSYGEHFDKTYVAWHARLKATAAALPDSFRRTWEFYLLHTAACFRARNLQVYQVTLQPANERI</sequence>
<keyword evidence="4" id="KW-1185">Reference proteome</keyword>
<dbReference type="Gene3D" id="3.40.50.150">
    <property type="entry name" value="Vaccinia Virus protein VP39"/>
    <property type="match status" value="1"/>
</dbReference>
<protein>
    <submittedName>
        <fullName evidence="3">Aste57867_19252 protein</fullName>
    </submittedName>
</protein>
<evidence type="ECO:0000256" key="1">
    <source>
        <dbReference type="SAM" id="Phobius"/>
    </source>
</evidence>
<evidence type="ECO:0000313" key="3">
    <source>
        <dbReference type="EMBL" id="VFT95972.1"/>
    </source>
</evidence>
<reference evidence="2" key="2">
    <citation type="submission" date="2019-06" db="EMBL/GenBank/DDBJ databases">
        <title>Genomics analysis of Aphanomyces spp. identifies a new class of oomycete effector associated with host adaptation.</title>
        <authorList>
            <person name="Gaulin E."/>
        </authorList>
    </citation>
    <scope>NUCLEOTIDE SEQUENCE</scope>
    <source>
        <strain evidence="2">CBS 578.67</strain>
    </source>
</reference>
<keyword evidence="1" id="KW-1133">Transmembrane helix</keyword>
<dbReference type="EMBL" id="VJMH01006481">
    <property type="protein sequence ID" value="KAF0689273.1"/>
    <property type="molecule type" value="Genomic_DNA"/>
</dbReference>
<gene>
    <name evidence="3" type="primary">Aste57867_19252</name>
    <name evidence="2" type="ORF">As57867_019188</name>
    <name evidence="3" type="ORF">ASTE57867_19252</name>
</gene>
<feature type="transmembrane region" description="Helical" evidence="1">
    <location>
        <begin position="166"/>
        <end position="184"/>
    </location>
</feature>
<dbReference type="Pfam" id="PF02353">
    <property type="entry name" value="CMAS"/>
    <property type="match status" value="1"/>
</dbReference>